<comment type="catalytic activity">
    <reaction evidence="1">
        <text>Hydrolysis of terminal (1-&gt;4)-linked alpha-D-glucose residues successively from non-reducing ends of the chains with release of beta-D-glucose.</text>
        <dbReference type="EC" id="3.2.1.3"/>
    </reaction>
</comment>
<dbReference type="PRINTS" id="PR00736">
    <property type="entry name" value="GLHYDRLASE15"/>
</dbReference>
<evidence type="ECO:0000256" key="1">
    <source>
        <dbReference type="ARBA" id="ARBA00001863"/>
    </source>
</evidence>
<dbReference type="Pfam" id="PF00723">
    <property type="entry name" value="Glyco_hydro_15"/>
    <property type="match status" value="1"/>
</dbReference>
<dbReference type="InterPro" id="IPR008928">
    <property type="entry name" value="6-hairpin_glycosidase_sf"/>
</dbReference>
<keyword evidence="11" id="KW-1185">Reference proteome</keyword>
<comment type="caution">
    <text evidence="10">The sequence shown here is derived from an EMBL/GenBank/DDBJ whole genome shotgun (WGS) entry which is preliminary data.</text>
</comment>
<dbReference type="GO" id="GO:0000272">
    <property type="term" value="P:polysaccharide catabolic process"/>
    <property type="evidence" value="ECO:0007669"/>
    <property type="project" value="UniProtKB-KW"/>
</dbReference>
<name>A0A9W8BN59_9FUNG</name>
<gene>
    <name evidence="10" type="ORF">H4R26_001332</name>
</gene>
<evidence type="ECO:0000259" key="9">
    <source>
        <dbReference type="Pfam" id="PF00723"/>
    </source>
</evidence>
<dbReference type="PANTHER" id="PTHR31616:SF9">
    <property type="entry name" value="GLUCOAMYLASE, INTRACELLULAR SPORULATION-SPECIFIC"/>
    <property type="match status" value="1"/>
</dbReference>
<keyword evidence="7" id="KW-0624">Polysaccharide degradation</keyword>
<evidence type="ECO:0000256" key="5">
    <source>
        <dbReference type="ARBA" id="ARBA00023277"/>
    </source>
</evidence>
<evidence type="ECO:0000313" key="10">
    <source>
        <dbReference type="EMBL" id="KAJ2006526.1"/>
    </source>
</evidence>
<comment type="similarity">
    <text evidence="2">Belongs to the glycosyl hydrolase 15 family.</text>
</comment>
<keyword evidence="5" id="KW-0119">Carbohydrate metabolism</keyword>
<dbReference type="SUPFAM" id="SSF48208">
    <property type="entry name" value="Six-hairpin glycosidases"/>
    <property type="match status" value="1"/>
</dbReference>
<evidence type="ECO:0000256" key="6">
    <source>
        <dbReference type="ARBA" id="ARBA00023295"/>
    </source>
</evidence>
<evidence type="ECO:0000256" key="8">
    <source>
        <dbReference type="SAM" id="SignalP"/>
    </source>
</evidence>
<keyword evidence="6" id="KW-0326">Glycosidase</keyword>
<keyword evidence="8" id="KW-0732">Signal</keyword>
<evidence type="ECO:0000313" key="11">
    <source>
        <dbReference type="Proteomes" id="UP001150907"/>
    </source>
</evidence>
<sequence>MKLPVILFATFIGFVAVLSPCRASRQQPFAPKPNIPATPLSHWIGEQTQYSRQRILDNIAPLATDPSALPGAVCASPSHAYPDYYYAWTRDSALVMGEIVSWLNEEKLGGENYYNRLYNVLNHYVSFTRRVQAQSSRYGLGEAKFHMDGTPFTKPWCNAQTDGPAIRAITLIRFYNHLTHRNLSNDLLLEAIQLDLDYVARVWSQNWNCDIWEEARGLHFYTAMAQHRALQEGARLARQLGKVQLAEKYQNAADGIETQLLPRFKPSNSSYVYATLDWFGGLASKKSNLDVQVLLASLHFTAPNTLYSVESGSVIATVLAMLQQFDSKYAINQVAETVIYGSAVPIGVAIGRYPEDVYDGTGSSYGNPWSLATSALAEYHYKLALAYSNAGNITVSTDLAALLSSTSRSSDFSLTVGVALSRKDAQFNGLLSLLLAAGDLYMARVARHTAGNHAMTEQWSALDGYGRGAPHLTWSYAAHTAAARARAKLVLVLSK</sequence>
<dbReference type="InterPro" id="IPR000165">
    <property type="entry name" value="Glucoamylase"/>
</dbReference>
<evidence type="ECO:0000256" key="4">
    <source>
        <dbReference type="ARBA" id="ARBA00022801"/>
    </source>
</evidence>
<evidence type="ECO:0000256" key="2">
    <source>
        <dbReference type="ARBA" id="ARBA00006188"/>
    </source>
</evidence>
<keyword evidence="4" id="KW-0378">Hydrolase</keyword>
<proteinExistence type="inferred from homology"/>
<organism evidence="10 11">
    <name type="scientific">Coemansia thaxteri</name>
    <dbReference type="NCBI Taxonomy" id="2663907"/>
    <lineage>
        <taxon>Eukaryota</taxon>
        <taxon>Fungi</taxon>
        <taxon>Fungi incertae sedis</taxon>
        <taxon>Zoopagomycota</taxon>
        <taxon>Kickxellomycotina</taxon>
        <taxon>Kickxellomycetes</taxon>
        <taxon>Kickxellales</taxon>
        <taxon>Kickxellaceae</taxon>
        <taxon>Coemansia</taxon>
    </lineage>
</organism>
<dbReference type="InterPro" id="IPR012341">
    <property type="entry name" value="6hp_glycosidase-like_sf"/>
</dbReference>
<protein>
    <recommendedName>
        <fullName evidence="3">glucan 1,4-alpha-glucosidase</fullName>
        <ecNumber evidence="3">3.2.1.3</ecNumber>
    </recommendedName>
</protein>
<dbReference type="GO" id="GO:0004339">
    <property type="term" value="F:glucan 1,4-alpha-glucosidase activity"/>
    <property type="evidence" value="ECO:0007669"/>
    <property type="project" value="UniProtKB-EC"/>
</dbReference>
<dbReference type="EMBL" id="JANBQF010000057">
    <property type="protein sequence ID" value="KAJ2006526.1"/>
    <property type="molecule type" value="Genomic_DNA"/>
</dbReference>
<dbReference type="EC" id="3.2.1.3" evidence="3"/>
<dbReference type="AlphaFoldDB" id="A0A9W8BN59"/>
<evidence type="ECO:0000256" key="7">
    <source>
        <dbReference type="ARBA" id="ARBA00023326"/>
    </source>
</evidence>
<dbReference type="Proteomes" id="UP001150907">
    <property type="component" value="Unassembled WGS sequence"/>
</dbReference>
<reference evidence="10" key="1">
    <citation type="submission" date="2022-07" db="EMBL/GenBank/DDBJ databases">
        <title>Phylogenomic reconstructions and comparative analyses of Kickxellomycotina fungi.</title>
        <authorList>
            <person name="Reynolds N.K."/>
            <person name="Stajich J.E."/>
            <person name="Barry K."/>
            <person name="Grigoriev I.V."/>
            <person name="Crous P."/>
            <person name="Smith M.E."/>
        </authorList>
    </citation>
    <scope>NUCLEOTIDE SEQUENCE</scope>
    <source>
        <strain evidence="10">IMI 214461</strain>
    </source>
</reference>
<dbReference type="GO" id="GO:0000324">
    <property type="term" value="C:fungal-type vacuole"/>
    <property type="evidence" value="ECO:0007669"/>
    <property type="project" value="TreeGrafter"/>
</dbReference>
<dbReference type="Gene3D" id="1.50.10.10">
    <property type="match status" value="1"/>
</dbReference>
<feature type="chain" id="PRO_5040956791" description="glucan 1,4-alpha-glucosidase" evidence="8">
    <location>
        <begin position="24"/>
        <end position="495"/>
    </location>
</feature>
<accession>A0A9W8BN59</accession>
<evidence type="ECO:0000256" key="3">
    <source>
        <dbReference type="ARBA" id="ARBA00012593"/>
    </source>
</evidence>
<dbReference type="InterPro" id="IPR011613">
    <property type="entry name" value="GH15-like"/>
</dbReference>
<dbReference type="OrthoDB" id="6123450at2759"/>
<feature type="domain" description="GH15-like" evidence="9">
    <location>
        <begin position="52"/>
        <end position="480"/>
    </location>
</feature>
<dbReference type="PANTHER" id="PTHR31616">
    <property type="entry name" value="TREHALASE"/>
    <property type="match status" value="1"/>
</dbReference>
<feature type="signal peptide" evidence="8">
    <location>
        <begin position="1"/>
        <end position="23"/>
    </location>
</feature>